<dbReference type="AlphaFoldDB" id="A0AAE1FBR7"/>
<evidence type="ECO:0000313" key="2">
    <source>
        <dbReference type="Proteomes" id="UP001286313"/>
    </source>
</evidence>
<gene>
    <name evidence="1" type="ORF">Pcinc_023476</name>
</gene>
<protein>
    <submittedName>
        <fullName evidence="1">Uncharacterized protein</fullName>
    </submittedName>
</protein>
<dbReference type="Proteomes" id="UP001286313">
    <property type="component" value="Unassembled WGS sequence"/>
</dbReference>
<comment type="caution">
    <text evidence="1">The sequence shown here is derived from an EMBL/GenBank/DDBJ whole genome shotgun (WGS) entry which is preliminary data.</text>
</comment>
<reference evidence="1" key="1">
    <citation type="submission" date="2023-10" db="EMBL/GenBank/DDBJ databases">
        <title>Genome assemblies of two species of porcelain crab, Petrolisthes cinctipes and Petrolisthes manimaculis (Anomura: Porcellanidae).</title>
        <authorList>
            <person name="Angst P."/>
        </authorList>
    </citation>
    <scope>NUCLEOTIDE SEQUENCE</scope>
    <source>
        <strain evidence="1">PB745_01</strain>
        <tissue evidence="1">Gill</tissue>
    </source>
</reference>
<evidence type="ECO:0000313" key="1">
    <source>
        <dbReference type="EMBL" id="KAK3871364.1"/>
    </source>
</evidence>
<organism evidence="1 2">
    <name type="scientific">Petrolisthes cinctipes</name>
    <name type="common">Flat porcelain crab</name>
    <dbReference type="NCBI Taxonomy" id="88211"/>
    <lineage>
        <taxon>Eukaryota</taxon>
        <taxon>Metazoa</taxon>
        <taxon>Ecdysozoa</taxon>
        <taxon>Arthropoda</taxon>
        <taxon>Crustacea</taxon>
        <taxon>Multicrustacea</taxon>
        <taxon>Malacostraca</taxon>
        <taxon>Eumalacostraca</taxon>
        <taxon>Eucarida</taxon>
        <taxon>Decapoda</taxon>
        <taxon>Pleocyemata</taxon>
        <taxon>Anomura</taxon>
        <taxon>Galatheoidea</taxon>
        <taxon>Porcellanidae</taxon>
        <taxon>Petrolisthes</taxon>
    </lineage>
</organism>
<name>A0AAE1FBR7_PETCI</name>
<sequence>MKGKIWNSPAIITDKSLWLVLGDWVSLP</sequence>
<dbReference type="EMBL" id="JAWQEG010002522">
    <property type="protein sequence ID" value="KAK3871364.1"/>
    <property type="molecule type" value="Genomic_DNA"/>
</dbReference>
<accession>A0AAE1FBR7</accession>
<proteinExistence type="predicted"/>
<keyword evidence="2" id="KW-1185">Reference proteome</keyword>